<dbReference type="PANTHER" id="PTHR33607">
    <property type="entry name" value="ENDONUCLEASE-1"/>
    <property type="match status" value="1"/>
</dbReference>
<comment type="similarity">
    <text evidence="1">Belongs to the EndA/NucM nuclease family.</text>
</comment>
<proteinExistence type="inferred from homology"/>
<keyword evidence="3" id="KW-0378">Hydrolase</keyword>
<evidence type="ECO:0000256" key="1">
    <source>
        <dbReference type="ARBA" id="ARBA00006429"/>
    </source>
</evidence>
<keyword evidence="4" id="KW-0255">Endonuclease</keyword>
<dbReference type="Gene3D" id="2.60.40.3440">
    <property type="match status" value="1"/>
</dbReference>
<protein>
    <submittedName>
        <fullName evidence="4">Endonuclease</fullName>
    </submittedName>
</protein>
<evidence type="ECO:0000256" key="3">
    <source>
        <dbReference type="ARBA" id="ARBA00022801"/>
    </source>
</evidence>
<gene>
    <name evidence="4" type="ORF">QVZ41_04205</name>
</gene>
<dbReference type="EMBL" id="JAUMIT010000001">
    <property type="protein sequence ID" value="MDO3694053.1"/>
    <property type="molecule type" value="Genomic_DNA"/>
</dbReference>
<keyword evidence="2" id="KW-0540">Nuclease</keyword>
<evidence type="ECO:0000313" key="4">
    <source>
        <dbReference type="EMBL" id="MDO3694053.1"/>
    </source>
</evidence>
<keyword evidence="5" id="KW-1185">Reference proteome</keyword>
<evidence type="ECO:0000256" key="2">
    <source>
        <dbReference type="ARBA" id="ARBA00022722"/>
    </source>
</evidence>
<dbReference type="Pfam" id="PF04231">
    <property type="entry name" value="Endonuclease_1"/>
    <property type="match status" value="1"/>
</dbReference>
<reference evidence="4" key="1">
    <citation type="submission" date="2023-07" db="EMBL/GenBank/DDBJ databases">
        <title>Wenyingzhuangia sp. chi5 genome sequencing and assembly.</title>
        <authorList>
            <person name="Park S."/>
        </authorList>
    </citation>
    <scope>NUCLEOTIDE SEQUENCE</scope>
    <source>
        <strain evidence="4">Chi5</strain>
    </source>
</reference>
<name>A0ABT8VQ06_9FLAO</name>
<dbReference type="Pfam" id="PF17963">
    <property type="entry name" value="Big_9"/>
    <property type="match status" value="1"/>
</dbReference>
<sequence length="369" mass="41231">MKNTLFIYLSAIILTACSSSDNTFIIKDTETPTEPQEIIDPVANDDNFFADKNIPYIFSDILNNDENVENVSVTIAATSSNDASITKNTDGSYTYTPSTDFIGTDTFEYEVCTNTTPQKCSTATIIITIVEEGVTDLFSNIPSELKTYYSNVSFSTNPETLKNELQEVTIDKHTNIIYYSSRHKPLLKADQDLNNSSNVVLMYTGEKRDKSFRQTTGASSGKFNTEHIYPQSLYKGGVGGDDKDEIVKGDLHHLRYCDSAINSSRSNDKFVDGNGDAGSVGNAWYPGDEWKGDVARMIFYIHLRYDESITKVGDLDTFLEWNEEDPISAFEIQRNNIIAGAQGNRNPFIDNPYLVTLIWGGTPAENKWK</sequence>
<evidence type="ECO:0000313" key="5">
    <source>
        <dbReference type="Proteomes" id="UP001168642"/>
    </source>
</evidence>
<organism evidence="4 5">
    <name type="scientific">Wenyingzhuangia gilva</name>
    <dbReference type="NCBI Taxonomy" id="3057677"/>
    <lineage>
        <taxon>Bacteria</taxon>
        <taxon>Pseudomonadati</taxon>
        <taxon>Bacteroidota</taxon>
        <taxon>Flavobacteriia</taxon>
        <taxon>Flavobacteriales</taxon>
        <taxon>Flavobacteriaceae</taxon>
        <taxon>Wenyingzhuangia</taxon>
    </lineage>
</organism>
<dbReference type="InterPro" id="IPR007346">
    <property type="entry name" value="Endonuclease-I"/>
</dbReference>
<dbReference type="RefSeq" id="WP_302883296.1">
    <property type="nucleotide sequence ID" value="NZ_JAUMIT010000001.1"/>
</dbReference>
<accession>A0ABT8VQ06</accession>
<comment type="caution">
    <text evidence="4">The sequence shown here is derived from an EMBL/GenBank/DDBJ whole genome shotgun (WGS) entry which is preliminary data.</text>
</comment>
<dbReference type="InterPro" id="IPR044925">
    <property type="entry name" value="His-Me_finger_sf"/>
</dbReference>
<dbReference type="SUPFAM" id="SSF54060">
    <property type="entry name" value="His-Me finger endonucleases"/>
    <property type="match status" value="1"/>
</dbReference>
<dbReference type="PANTHER" id="PTHR33607:SF2">
    <property type="entry name" value="ENDONUCLEASE-1"/>
    <property type="match status" value="1"/>
</dbReference>
<dbReference type="PROSITE" id="PS51257">
    <property type="entry name" value="PROKAR_LIPOPROTEIN"/>
    <property type="match status" value="1"/>
</dbReference>
<dbReference type="GO" id="GO:0004519">
    <property type="term" value="F:endonuclease activity"/>
    <property type="evidence" value="ECO:0007669"/>
    <property type="project" value="UniProtKB-KW"/>
</dbReference>
<dbReference type="Proteomes" id="UP001168642">
    <property type="component" value="Unassembled WGS sequence"/>
</dbReference>